<comment type="subcellular location">
    <subcellularLocation>
        <location evidence="1">Membrane</location>
        <topology evidence="1">Multi-pass membrane protein</topology>
    </subcellularLocation>
</comment>
<feature type="transmembrane region" description="Helical" evidence="5">
    <location>
        <begin position="329"/>
        <end position="348"/>
    </location>
</feature>
<feature type="transmembrane region" description="Helical" evidence="5">
    <location>
        <begin position="162"/>
        <end position="183"/>
    </location>
</feature>
<reference evidence="6 7" key="1">
    <citation type="submission" date="2022-04" db="EMBL/GenBank/DDBJ databases">
        <title>Mechanism of arsenic methylation and mitigation arsenic toxicity by Bacillus sp. LH14 from an Arsenic-Contaminated Paddy Soil.</title>
        <authorList>
            <person name="Wang D."/>
        </authorList>
    </citation>
    <scope>NUCLEOTIDE SEQUENCE [LARGE SCALE GENOMIC DNA]</scope>
    <source>
        <strain evidence="6 7">LH14</strain>
    </source>
</reference>
<feature type="transmembrane region" description="Helical" evidence="5">
    <location>
        <begin position="271"/>
        <end position="292"/>
    </location>
</feature>
<keyword evidence="3 5" id="KW-1133">Transmembrane helix</keyword>
<feature type="transmembrane region" description="Helical" evidence="5">
    <location>
        <begin position="386"/>
        <end position="409"/>
    </location>
</feature>
<keyword evidence="2 5" id="KW-0812">Transmembrane</keyword>
<dbReference type="PANTHER" id="PTHR11785:SF512">
    <property type="entry name" value="SOBREMESA, ISOFORM B"/>
    <property type="match status" value="1"/>
</dbReference>
<proteinExistence type="predicted"/>
<feature type="transmembrane region" description="Helical" evidence="5">
    <location>
        <begin position="229"/>
        <end position="251"/>
    </location>
</feature>
<dbReference type="Gene3D" id="1.20.1740.10">
    <property type="entry name" value="Amino acid/polyamine transporter I"/>
    <property type="match status" value="1"/>
</dbReference>
<organism evidence="6 7">
    <name type="scientific">Gottfriedia acidiceleris</name>
    <dbReference type="NCBI Taxonomy" id="371036"/>
    <lineage>
        <taxon>Bacteria</taxon>
        <taxon>Bacillati</taxon>
        <taxon>Bacillota</taxon>
        <taxon>Bacilli</taxon>
        <taxon>Bacillales</taxon>
        <taxon>Bacillaceae</taxon>
        <taxon>Gottfriedia</taxon>
    </lineage>
</organism>
<evidence type="ECO:0000256" key="5">
    <source>
        <dbReference type="SAM" id="Phobius"/>
    </source>
</evidence>
<dbReference type="EMBL" id="CP096034">
    <property type="protein sequence ID" value="UPM56565.1"/>
    <property type="molecule type" value="Genomic_DNA"/>
</dbReference>
<keyword evidence="4 5" id="KW-0472">Membrane</keyword>
<gene>
    <name evidence="6" type="ORF">MY490_20600</name>
</gene>
<feature type="transmembrane region" description="Helical" evidence="5">
    <location>
        <begin position="48"/>
        <end position="70"/>
    </location>
</feature>
<accession>A0ABY4JRS3</accession>
<feature type="transmembrane region" description="Helical" evidence="5">
    <location>
        <begin position="130"/>
        <end position="150"/>
    </location>
</feature>
<evidence type="ECO:0000313" key="7">
    <source>
        <dbReference type="Proteomes" id="UP000830639"/>
    </source>
</evidence>
<evidence type="ECO:0000256" key="1">
    <source>
        <dbReference type="ARBA" id="ARBA00004141"/>
    </source>
</evidence>
<keyword evidence="7" id="KW-1185">Reference proteome</keyword>
<dbReference type="InterPro" id="IPR002293">
    <property type="entry name" value="AA/rel_permease1"/>
</dbReference>
<feature type="transmembrane region" description="Helical" evidence="5">
    <location>
        <begin position="354"/>
        <end position="374"/>
    </location>
</feature>
<dbReference type="Proteomes" id="UP000830639">
    <property type="component" value="Chromosome"/>
</dbReference>
<dbReference type="InterPro" id="IPR050598">
    <property type="entry name" value="AminoAcid_Transporter"/>
</dbReference>
<dbReference type="PIRSF" id="PIRSF006060">
    <property type="entry name" value="AA_transporter"/>
    <property type="match status" value="1"/>
</dbReference>
<evidence type="ECO:0000256" key="3">
    <source>
        <dbReference type="ARBA" id="ARBA00022989"/>
    </source>
</evidence>
<feature type="transmembrane region" description="Helical" evidence="5">
    <location>
        <begin position="12"/>
        <end position="36"/>
    </location>
</feature>
<name>A0ABY4JRS3_9BACI</name>
<evidence type="ECO:0000313" key="6">
    <source>
        <dbReference type="EMBL" id="UPM56565.1"/>
    </source>
</evidence>
<feature type="transmembrane region" description="Helical" evidence="5">
    <location>
        <begin position="189"/>
        <end position="208"/>
    </location>
</feature>
<protein>
    <submittedName>
        <fullName evidence="6">Amino acid permease</fullName>
    </submittedName>
</protein>
<evidence type="ECO:0000256" key="2">
    <source>
        <dbReference type="ARBA" id="ARBA00022692"/>
    </source>
</evidence>
<feature type="transmembrane region" description="Helical" evidence="5">
    <location>
        <begin position="90"/>
        <end position="110"/>
    </location>
</feature>
<dbReference type="Pfam" id="PF13520">
    <property type="entry name" value="AA_permease_2"/>
    <property type="match status" value="1"/>
</dbReference>
<feature type="transmembrane region" description="Helical" evidence="5">
    <location>
        <begin position="415"/>
        <end position="432"/>
    </location>
</feature>
<sequence>MVEKEVNLKKNIGFFVSTSLVIGTVIGSGIFMKPGIVLSTTANSTMALFAWIIGGVITLASGLTIAEVSVKIPRTGGLYAYIEEVYGEKWGFLCGWVQTLIYGPAVMGALSLYFGSLLADFFGFQGSSKVIGIITIVLLGSLNILGTQLGGFIQTISTAGKLVPIILIAVFGILQGDVSVFNAESGSSTQALSMGAAVLATLWAYDGWMNVGFMAGEMKNPSKTLPRSIISGIVIVILAYLSVNIAMLHVLSANKIVELGPNAATAAASSLFGSIGGKILAIGILISIFGCLNGKILTFPRVTFAMAERNFLPGSKVLSSIHPKFNTPVGSTVFQIVLALAMMIFWNPDRLSDMAIFAVFLFYGLAFNAIFLLRKKDKGGNKLYKVPLYPITPIVAILGTLYIIGSTIINAPIDALVSIGIAIVGLPVYWRLKSTIRSEEKYKAS</sequence>
<dbReference type="PANTHER" id="PTHR11785">
    <property type="entry name" value="AMINO ACID TRANSPORTER"/>
    <property type="match status" value="1"/>
</dbReference>
<evidence type="ECO:0000256" key="4">
    <source>
        <dbReference type="ARBA" id="ARBA00023136"/>
    </source>
</evidence>